<feature type="compositionally biased region" description="Basic and acidic residues" evidence="1">
    <location>
        <begin position="1"/>
        <end position="17"/>
    </location>
</feature>
<organism evidence="2 3">
    <name type="scientific">Iris pallida</name>
    <name type="common">Sweet iris</name>
    <dbReference type="NCBI Taxonomy" id="29817"/>
    <lineage>
        <taxon>Eukaryota</taxon>
        <taxon>Viridiplantae</taxon>
        <taxon>Streptophyta</taxon>
        <taxon>Embryophyta</taxon>
        <taxon>Tracheophyta</taxon>
        <taxon>Spermatophyta</taxon>
        <taxon>Magnoliopsida</taxon>
        <taxon>Liliopsida</taxon>
        <taxon>Asparagales</taxon>
        <taxon>Iridaceae</taxon>
        <taxon>Iridoideae</taxon>
        <taxon>Irideae</taxon>
        <taxon>Iris</taxon>
    </lineage>
</organism>
<comment type="caution">
    <text evidence="2">The sequence shown here is derived from an EMBL/GenBank/DDBJ whole genome shotgun (WGS) entry which is preliminary data.</text>
</comment>
<evidence type="ECO:0000313" key="3">
    <source>
        <dbReference type="Proteomes" id="UP001140949"/>
    </source>
</evidence>
<keyword evidence="3" id="KW-1185">Reference proteome</keyword>
<feature type="region of interest" description="Disordered" evidence="1">
    <location>
        <begin position="1"/>
        <end position="71"/>
    </location>
</feature>
<evidence type="ECO:0000256" key="1">
    <source>
        <dbReference type="SAM" id="MobiDB-lite"/>
    </source>
</evidence>
<feature type="compositionally biased region" description="Basic and acidic residues" evidence="1">
    <location>
        <begin position="38"/>
        <end position="47"/>
    </location>
</feature>
<sequence length="86" mass="9438">MSSSRDRLLPAEPERAPETLSASTSPPRPSLSSTGEPPNHRELPDKRRALRRLHQPCDARPPTSDDPMVAAPEYGVRPIAPFFPNG</sequence>
<reference evidence="2" key="1">
    <citation type="journal article" date="2023" name="GigaByte">
        <title>Genome assembly of the bearded iris, Iris pallida Lam.</title>
        <authorList>
            <person name="Bruccoleri R.E."/>
            <person name="Oakeley E.J."/>
            <person name="Faust A.M.E."/>
            <person name="Altorfer M."/>
            <person name="Dessus-Babus S."/>
            <person name="Burckhardt D."/>
            <person name="Oertli M."/>
            <person name="Naumann U."/>
            <person name="Petersen F."/>
            <person name="Wong J."/>
        </authorList>
    </citation>
    <scope>NUCLEOTIDE SEQUENCE</scope>
    <source>
        <strain evidence="2">GSM-AAB239-AS_SAM_17_03QT</strain>
    </source>
</reference>
<gene>
    <name evidence="2" type="ORF">M6B38_146230</name>
</gene>
<protein>
    <submittedName>
        <fullName evidence="2">Vegetative cell wall protein gp1-like</fullName>
    </submittedName>
</protein>
<dbReference type="Proteomes" id="UP001140949">
    <property type="component" value="Unassembled WGS sequence"/>
</dbReference>
<reference evidence="2" key="2">
    <citation type="submission" date="2023-04" db="EMBL/GenBank/DDBJ databases">
        <authorList>
            <person name="Bruccoleri R.E."/>
            <person name="Oakeley E.J."/>
            <person name="Faust A.-M."/>
            <person name="Dessus-Babus S."/>
            <person name="Altorfer M."/>
            <person name="Burckhardt D."/>
            <person name="Oertli M."/>
            <person name="Naumann U."/>
            <person name="Petersen F."/>
            <person name="Wong J."/>
        </authorList>
    </citation>
    <scope>NUCLEOTIDE SEQUENCE</scope>
    <source>
        <strain evidence="2">GSM-AAB239-AS_SAM_17_03QT</strain>
        <tissue evidence="2">Leaf</tissue>
    </source>
</reference>
<dbReference type="AlphaFoldDB" id="A0AAX6F9I2"/>
<dbReference type="EMBL" id="JANAVB010030817">
    <property type="protein sequence ID" value="KAJ6812908.1"/>
    <property type="molecule type" value="Genomic_DNA"/>
</dbReference>
<feature type="compositionally biased region" description="Low complexity" evidence="1">
    <location>
        <begin position="19"/>
        <end position="34"/>
    </location>
</feature>
<evidence type="ECO:0000313" key="2">
    <source>
        <dbReference type="EMBL" id="KAJ6812908.1"/>
    </source>
</evidence>
<name>A0AAX6F9I2_IRIPA</name>
<proteinExistence type="predicted"/>
<accession>A0AAX6F9I2</accession>